<dbReference type="Gene3D" id="1.10.20.10">
    <property type="entry name" value="Histone, subunit A"/>
    <property type="match status" value="1"/>
</dbReference>
<dbReference type="STRING" id="1658172.A0A1B7NVM0"/>
<gene>
    <name evidence="7" type="ORF">ACJ72_04845</name>
</gene>
<keyword evidence="4" id="KW-0539">Nucleus</keyword>
<proteinExistence type="predicted"/>
<dbReference type="SUPFAM" id="SSF47113">
    <property type="entry name" value="Histone-fold"/>
    <property type="match status" value="1"/>
</dbReference>
<keyword evidence="3" id="KW-0158">Chromosome</keyword>
<feature type="region of interest" description="Disordered" evidence="5">
    <location>
        <begin position="331"/>
        <end position="364"/>
    </location>
</feature>
<dbReference type="PANTHER" id="PTHR22980">
    <property type="entry name" value="CORTISTATIN"/>
    <property type="match status" value="1"/>
</dbReference>
<dbReference type="PANTHER" id="PTHR22980:SF5">
    <property type="entry name" value="CENP-T_HISTONE H4 HISTONE FOLD DOMAIN-CONTAINING PROTEIN"/>
    <property type="match status" value="1"/>
</dbReference>
<keyword evidence="8" id="KW-1185">Reference proteome</keyword>
<dbReference type="GO" id="GO:0005694">
    <property type="term" value="C:chromosome"/>
    <property type="evidence" value="ECO:0007669"/>
    <property type="project" value="UniProtKB-SubCell"/>
</dbReference>
<dbReference type="Proteomes" id="UP000091918">
    <property type="component" value="Unassembled WGS sequence"/>
</dbReference>
<evidence type="ECO:0000313" key="7">
    <source>
        <dbReference type="EMBL" id="OAX80814.1"/>
    </source>
</evidence>
<dbReference type="FunFam" id="1.10.20.10:FF:000105">
    <property type="entry name" value="Inner kinetochore subunit cnp20"/>
    <property type="match status" value="1"/>
</dbReference>
<evidence type="ECO:0000256" key="1">
    <source>
        <dbReference type="ARBA" id="ARBA00004123"/>
    </source>
</evidence>
<dbReference type="AlphaFoldDB" id="A0A1B7NVM0"/>
<dbReference type="InterPro" id="IPR009072">
    <property type="entry name" value="Histone-fold"/>
</dbReference>
<comment type="caution">
    <text evidence="7">The sequence shown here is derived from an EMBL/GenBank/DDBJ whole genome shotgun (WGS) entry which is preliminary data.</text>
</comment>
<dbReference type="GO" id="GO:0000712">
    <property type="term" value="P:resolution of meiotic recombination intermediates"/>
    <property type="evidence" value="ECO:0007669"/>
    <property type="project" value="TreeGrafter"/>
</dbReference>
<evidence type="ECO:0000259" key="6">
    <source>
        <dbReference type="Pfam" id="PF15511"/>
    </source>
</evidence>
<accession>A0A1B7NVM0</accession>
<dbReference type="InterPro" id="IPR035425">
    <property type="entry name" value="CENP-T/H4_C"/>
</dbReference>
<dbReference type="GO" id="GO:0031297">
    <property type="term" value="P:replication fork processing"/>
    <property type="evidence" value="ECO:0007669"/>
    <property type="project" value="TreeGrafter"/>
</dbReference>
<dbReference type="GO" id="GO:0046982">
    <property type="term" value="F:protein heterodimerization activity"/>
    <property type="evidence" value="ECO:0007669"/>
    <property type="project" value="InterPro"/>
</dbReference>
<dbReference type="EMBL" id="LGUA01000611">
    <property type="protein sequence ID" value="OAX80814.1"/>
    <property type="molecule type" value="Genomic_DNA"/>
</dbReference>
<dbReference type="Pfam" id="PF15511">
    <property type="entry name" value="CENP-T_C"/>
    <property type="match status" value="1"/>
</dbReference>
<evidence type="ECO:0000256" key="3">
    <source>
        <dbReference type="ARBA" id="ARBA00022454"/>
    </source>
</evidence>
<evidence type="ECO:0000256" key="5">
    <source>
        <dbReference type="SAM" id="MobiDB-lite"/>
    </source>
</evidence>
<dbReference type="GO" id="GO:0003682">
    <property type="term" value="F:chromatin binding"/>
    <property type="evidence" value="ECO:0007669"/>
    <property type="project" value="TreeGrafter"/>
</dbReference>
<sequence length="467" mass="51527">MSSPSKHGRGGTLPSARNSKSPDPESPFNALHQLAGTIKNPTTPAAITARPPLSANRASTRRTPGGAYTGTNAAPATPHALRAFQRRAATYTPGRDRRKSGRVQRETPMDILRNLGKVLAPATRPVSSSPHEEPEKPPPQPIDDLDEEPDLPRPRLSLPLREMIVDDDGSPEMQPPRLSLALDEEDIDQTWRSIEMPRRDRSIQDRTTLSRVSMGSNRFSDRFGDLSRMEDLEEEEEGDYTIAGGEDEDDHGPDTGPVFDAGGETEDLRRFNLDFSFPTPDVTTAEIPENHLEQENEDFALNINPDVDTGFPSSDSDVGGGGIELAMQDEFSRPVPRSSSPEPVPQDKVTGNKRQKVSRHGIPVPRLPSGIVKKLATRFARSGGGGKSRISKDTLAAIEQATEWYFEQASDDLSTYAKHAGRKTIDETDVMTLMRRQRHIGKTTTMFALAQKHLPKELLQDIRLAKR</sequence>
<dbReference type="CDD" id="cd22920">
    <property type="entry name" value="HFD_CENP-T"/>
    <property type="match status" value="1"/>
</dbReference>
<evidence type="ECO:0000256" key="2">
    <source>
        <dbReference type="ARBA" id="ARBA00004286"/>
    </source>
</evidence>
<name>A0A1B7NVM0_9EURO</name>
<evidence type="ECO:0000256" key="4">
    <source>
        <dbReference type="ARBA" id="ARBA00023242"/>
    </source>
</evidence>
<organism evidence="7 8">
    <name type="scientific">Emergomyces africanus</name>
    <dbReference type="NCBI Taxonomy" id="1955775"/>
    <lineage>
        <taxon>Eukaryota</taxon>
        <taxon>Fungi</taxon>
        <taxon>Dikarya</taxon>
        <taxon>Ascomycota</taxon>
        <taxon>Pezizomycotina</taxon>
        <taxon>Eurotiomycetes</taxon>
        <taxon>Eurotiomycetidae</taxon>
        <taxon>Onygenales</taxon>
        <taxon>Ajellomycetaceae</taxon>
        <taxon>Emergomyces</taxon>
    </lineage>
</organism>
<dbReference type="GO" id="GO:0071821">
    <property type="term" value="C:FANCM-MHF complex"/>
    <property type="evidence" value="ECO:0007669"/>
    <property type="project" value="TreeGrafter"/>
</dbReference>
<feature type="region of interest" description="Disordered" evidence="5">
    <location>
        <begin position="229"/>
        <end position="263"/>
    </location>
</feature>
<dbReference type="OrthoDB" id="10071681at2759"/>
<evidence type="ECO:0000313" key="8">
    <source>
        <dbReference type="Proteomes" id="UP000091918"/>
    </source>
</evidence>
<feature type="compositionally biased region" description="Low complexity" evidence="5">
    <location>
        <begin position="41"/>
        <end position="52"/>
    </location>
</feature>
<reference evidence="7 8" key="1">
    <citation type="submission" date="2015-07" db="EMBL/GenBank/DDBJ databases">
        <title>Emmonsia species relationships and genome sequence.</title>
        <authorList>
            <person name="Cuomo C.A."/>
            <person name="Schwartz I.S."/>
            <person name="Kenyon C."/>
            <person name="de Hoog G.S."/>
            <person name="Govender N.P."/>
            <person name="Botha A."/>
            <person name="Moreno L."/>
            <person name="de Vries M."/>
            <person name="Munoz J.F."/>
            <person name="Stielow J.B."/>
        </authorList>
    </citation>
    <scope>NUCLEOTIDE SEQUENCE [LARGE SCALE GENOMIC DNA]</scope>
    <source>
        <strain evidence="7 8">CBS 136260</strain>
    </source>
</reference>
<comment type="subcellular location">
    <subcellularLocation>
        <location evidence="2">Chromosome</location>
    </subcellularLocation>
    <subcellularLocation>
        <location evidence="1">Nucleus</location>
    </subcellularLocation>
</comment>
<feature type="region of interest" description="Disordered" evidence="5">
    <location>
        <begin position="1"/>
        <end position="184"/>
    </location>
</feature>
<protein>
    <recommendedName>
        <fullName evidence="6">CENP-T/Histone H4 histone fold domain-containing protein</fullName>
    </recommendedName>
</protein>
<feature type="compositionally biased region" description="Acidic residues" evidence="5">
    <location>
        <begin position="231"/>
        <end position="251"/>
    </location>
</feature>
<feature type="domain" description="CENP-T/Histone H4 histone fold" evidence="6">
    <location>
        <begin position="360"/>
        <end position="466"/>
    </location>
</feature>